<sequence>MRLGFREPSEEHVAGCRATRSSPVFLTSPSPLHQSPGASFATCASSLLTAVDVFSHPPHSLPPSPPSKPLINHSLLSLSLFLPRAQVIINMCHHKLSGGPLFTTVMASAAIAFAEPFCF</sequence>
<dbReference type="EMBL" id="HE573027">
    <property type="protein sequence ID" value="CCC53691.1"/>
    <property type="molecule type" value="Genomic_DNA"/>
</dbReference>
<proteinExistence type="predicted"/>
<protein>
    <submittedName>
        <fullName evidence="1">Uncharacterized protein</fullName>
    </submittedName>
</protein>
<organism evidence="1">
    <name type="scientific">Trypanosoma vivax (strain Y486)</name>
    <dbReference type="NCBI Taxonomy" id="1055687"/>
    <lineage>
        <taxon>Eukaryota</taxon>
        <taxon>Discoba</taxon>
        <taxon>Euglenozoa</taxon>
        <taxon>Kinetoplastea</taxon>
        <taxon>Metakinetoplastina</taxon>
        <taxon>Trypanosomatida</taxon>
        <taxon>Trypanosomatidae</taxon>
        <taxon>Trypanosoma</taxon>
        <taxon>Duttonella</taxon>
    </lineage>
</organism>
<evidence type="ECO:0000313" key="1">
    <source>
        <dbReference type="EMBL" id="CCC53691.1"/>
    </source>
</evidence>
<dbReference type="AlphaFoldDB" id="G0UCY1"/>
<dbReference type="VEuPathDB" id="TriTrypDB:TvY486_1111750"/>
<gene>
    <name evidence="1" type="ORF">TVY486_1111750</name>
</gene>
<accession>G0UCY1</accession>
<name>G0UCY1_TRYVY</name>
<reference evidence="1" key="1">
    <citation type="journal article" date="2012" name="Proc. Natl. Acad. Sci. U.S.A.">
        <title>Antigenic diversity is generated by distinct evolutionary mechanisms in African trypanosome species.</title>
        <authorList>
            <person name="Jackson A.P."/>
            <person name="Berry A."/>
            <person name="Aslett M."/>
            <person name="Allison H.C."/>
            <person name="Burton P."/>
            <person name="Vavrova-Anderson J."/>
            <person name="Brown R."/>
            <person name="Browne H."/>
            <person name="Corton N."/>
            <person name="Hauser H."/>
            <person name="Gamble J."/>
            <person name="Gilderthorp R."/>
            <person name="Marcello L."/>
            <person name="McQuillan J."/>
            <person name="Otto T.D."/>
            <person name="Quail M.A."/>
            <person name="Sanders M.J."/>
            <person name="van Tonder A."/>
            <person name="Ginger M.L."/>
            <person name="Field M.C."/>
            <person name="Barry J.D."/>
            <person name="Hertz-Fowler C."/>
            <person name="Berriman M."/>
        </authorList>
    </citation>
    <scope>NUCLEOTIDE SEQUENCE</scope>
    <source>
        <strain evidence="1">Y486</strain>
    </source>
</reference>